<evidence type="ECO:0000313" key="2">
    <source>
        <dbReference type="Proteomes" id="UP000191257"/>
    </source>
</evidence>
<name>A0A1V0GZ56_9RHOB</name>
<dbReference type="Proteomes" id="UP000191257">
    <property type="component" value="Plasmid unnamed7"/>
</dbReference>
<reference evidence="1" key="1">
    <citation type="submission" date="2017-12" db="EMBL/GenBank/DDBJ databases">
        <title>FDA dAtabase for Regulatory Grade micrObial Sequences (FDA-ARGOS): Supporting development and validation of Infectious Disease Dx tests.</title>
        <authorList>
            <person name="Campos J."/>
            <person name="Goldberg B."/>
            <person name="Tallon L."/>
            <person name="Sadzewicz L."/>
            <person name="Sengamalay N."/>
            <person name="Ott S."/>
            <person name="Godinez A."/>
            <person name="Nagaraj S."/>
            <person name="Vyas G."/>
            <person name="Aluvathingal J."/>
            <person name="Nadendla S."/>
            <person name="Geyer C."/>
            <person name="Nandy P."/>
            <person name="Hobson J."/>
            <person name="Sichtig H."/>
        </authorList>
    </citation>
    <scope>NUCLEOTIDE SEQUENCE</scope>
    <source>
        <strain evidence="1">FDAARGOS_252</strain>
        <plasmid evidence="1">unnamed7</plasmid>
    </source>
</reference>
<dbReference type="InterPro" id="IPR035093">
    <property type="entry name" value="RelE/ParE_toxin_dom_sf"/>
</dbReference>
<keyword evidence="1" id="KW-0614">Plasmid</keyword>
<dbReference type="Gene3D" id="3.30.2310.20">
    <property type="entry name" value="RelE-like"/>
    <property type="match status" value="1"/>
</dbReference>
<geneLocation type="plasmid" evidence="1 2">
    <name>unnamed7</name>
</geneLocation>
<dbReference type="EMBL" id="CP020447">
    <property type="protein sequence ID" value="ARC39154.1"/>
    <property type="molecule type" value="Genomic_DNA"/>
</dbReference>
<sequence length="119" mass="13735">MNWRIEFAADAERDFAMILDHLTESYLSFGESPAEASRRAAQRLSEILDDSLRIATAPFRGQRHDDLLPGLRQLALGKATFWFMVDEDEGLIRVLSVFFGGQDQQRRMLVRLLERRHGN</sequence>
<protein>
    <submittedName>
        <fullName evidence="1">Type II toxin-antitoxin system RelE/ParE family toxin</fullName>
    </submittedName>
</protein>
<dbReference type="AlphaFoldDB" id="A0A1V0GZ56"/>
<accession>A0A1V0GZ56</accession>
<evidence type="ECO:0000313" key="1">
    <source>
        <dbReference type="EMBL" id="ARC39154.1"/>
    </source>
</evidence>
<organism evidence="1 2">
    <name type="scientific">Paracoccus yeei</name>
    <dbReference type="NCBI Taxonomy" id="147645"/>
    <lineage>
        <taxon>Bacteria</taxon>
        <taxon>Pseudomonadati</taxon>
        <taxon>Pseudomonadota</taxon>
        <taxon>Alphaproteobacteria</taxon>
        <taxon>Rhodobacterales</taxon>
        <taxon>Paracoccaceae</taxon>
        <taxon>Paracoccus</taxon>
    </lineage>
</organism>
<dbReference type="RefSeq" id="WP_080623377.1">
    <property type="nucleotide sequence ID" value="NZ_CAWMZI010000008.1"/>
</dbReference>
<dbReference type="KEGG" id="pye:A6J80_23075"/>
<gene>
    <name evidence="1" type="ORF">A6J80_23075</name>
</gene>
<keyword evidence="2" id="KW-1185">Reference proteome</keyword>
<proteinExistence type="predicted"/>